<feature type="domain" description="Reverse transcriptase zinc-binding" evidence="1">
    <location>
        <begin position="77"/>
        <end position="161"/>
    </location>
</feature>
<dbReference type="Proteomes" id="UP000826656">
    <property type="component" value="Unassembled WGS sequence"/>
</dbReference>
<dbReference type="InterPro" id="IPR026960">
    <property type="entry name" value="RVT-Znf"/>
</dbReference>
<gene>
    <name evidence="2" type="ORF">KY290_008016</name>
</gene>
<keyword evidence="3" id="KW-1185">Reference proteome</keyword>
<accession>A0ABQ7W788</accession>
<sequence length="232" mass="27241">MDNRTKQGALYYIAPQGLDEEVEVKEMIQNGKWEIERLRQLLSQDMVDCILENISPTMNRNDQDKAWWMGNSQGELTVKSTFQLTRHKREEKEWMTNIWLKGLPFKISFFFWRVRRRRIPTDDVLKRMRVNMVSKCHCYNVGEEETIQHLFLTASIAQKLWKHFASCAGNTTNYYVGAVEEEKCLKTRERGVIFEAAGTMFTHSPNATESEVSKVRWRVSELAGDDYHSNCM</sequence>
<evidence type="ECO:0000313" key="3">
    <source>
        <dbReference type="Proteomes" id="UP000826656"/>
    </source>
</evidence>
<reference evidence="2 3" key="1">
    <citation type="journal article" date="2021" name="bioRxiv">
        <title>Chromosome-scale and haplotype-resolved genome assembly of a tetraploid potato cultivar.</title>
        <authorList>
            <person name="Sun H."/>
            <person name="Jiao W.-B."/>
            <person name="Krause K."/>
            <person name="Campoy J.A."/>
            <person name="Goel M."/>
            <person name="Folz-Donahue K."/>
            <person name="Kukat C."/>
            <person name="Huettel B."/>
            <person name="Schneeberger K."/>
        </authorList>
    </citation>
    <scope>NUCLEOTIDE SEQUENCE [LARGE SCALE GENOMIC DNA]</scope>
    <source>
        <strain evidence="2">SolTubOtavaFocal</strain>
        <tissue evidence="2">Leaves</tissue>
    </source>
</reference>
<proteinExistence type="predicted"/>
<comment type="caution">
    <text evidence="2">The sequence shown here is derived from an EMBL/GenBank/DDBJ whole genome shotgun (WGS) entry which is preliminary data.</text>
</comment>
<dbReference type="EMBL" id="JAIVGD010000003">
    <property type="protein sequence ID" value="KAH0776605.1"/>
    <property type="molecule type" value="Genomic_DNA"/>
</dbReference>
<name>A0ABQ7W788_SOLTU</name>
<dbReference type="Pfam" id="PF13966">
    <property type="entry name" value="zf-RVT"/>
    <property type="match status" value="1"/>
</dbReference>
<protein>
    <recommendedName>
        <fullName evidence="1">Reverse transcriptase zinc-binding domain-containing protein</fullName>
    </recommendedName>
</protein>
<evidence type="ECO:0000313" key="2">
    <source>
        <dbReference type="EMBL" id="KAH0776605.1"/>
    </source>
</evidence>
<evidence type="ECO:0000259" key="1">
    <source>
        <dbReference type="Pfam" id="PF13966"/>
    </source>
</evidence>
<organism evidence="2 3">
    <name type="scientific">Solanum tuberosum</name>
    <name type="common">Potato</name>
    <dbReference type="NCBI Taxonomy" id="4113"/>
    <lineage>
        <taxon>Eukaryota</taxon>
        <taxon>Viridiplantae</taxon>
        <taxon>Streptophyta</taxon>
        <taxon>Embryophyta</taxon>
        <taxon>Tracheophyta</taxon>
        <taxon>Spermatophyta</taxon>
        <taxon>Magnoliopsida</taxon>
        <taxon>eudicotyledons</taxon>
        <taxon>Gunneridae</taxon>
        <taxon>Pentapetalae</taxon>
        <taxon>asterids</taxon>
        <taxon>lamiids</taxon>
        <taxon>Solanales</taxon>
        <taxon>Solanaceae</taxon>
        <taxon>Solanoideae</taxon>
        <taxon>Solaneae</taxon>
        <taxon>Solanum</taxon>
    </lineage>
</organism>